<accession>A0A7S1TFC3</accession>
<dbReference type="AlphaFoldDB" id="A0A7S1TFC3"/>
<reference evidence="3" key="1">
    <citation type="submission" date="2021-01" db="EMBL/GenBank/DDBJ databases">
        <authorList>
            <person name="Corre E."/>
            <person name="Pelletier E."/>
            <person name="Niang G."/>
            <person name="Scheremetjew M."/>
            <person name="Finn R."/>
            <person name="Kale V."/>
            <person name="Holt S."/>
            <person name="Cochrane G."/>
            <person name="Meng A."/>
            <person name="Brown T."/>
            <person name="Cohen L."/>
        </authorList>
    </citation>
    <scope>NUCLEOTIDE SEQUENCE</scope>
    <source>
        <strain evidence="3">SAG 36.94</strain>
    </source>
</reference>
<feature type="chain" id="PRO_5030791372" description="Translocon-associated protein subunit beta" evidence="2">
    <location>
        <begin position="22"/>
        <end position="205"/>
    </location>
</feature>
<name>A0A7S1TFC3_9RHOD</name>
<feature type="signal peptide" evidence="2">
    <location>
        <begin position="1"/>
        <end position="21"/>
    </location>
</feature>
<dbReference type="EMBL" id="HBGH01012568">
    <property type="protein sequence ID" value="CAD9234919.1"/>
    <property type="molecule type" value="Transcribed_RNA"/>
</dbReference>
<evidence type="ECO:0000313" key="3">
    <source>
        <dbReference type="EMBL" id="CAD9234919.1"/>
    </source>
</evidence>
<dbReference type="PANTHER" id="PTHR12861:SF3">
    <property type="entry name" value="TRANSLOCON-ASSOCIATED PROTEIN SUBUNIT BETA"/>
    <property type="match status" value="1"/>
</dbReference>
<proteinExistence type="predicted"/>
<sequence>MGMSFRLVVVCLALWVSAVYGRDGAFLVVTRSVIDPEKPVREIPRGHQMWESYPGVVQGKEFAVAYEIRNLGNGPATEVTVTEESFPADSFRIVTGKTATVFDEIAGGMNESYVVRLRAKVTGTLPLPPAIVEYMDGYKQRTCSSTTERKIEIESAAAYLKRTNLHLTDWAMVAAASFVITAAPFSVFLSGRAKLLAASGKKKQQ</sequence>
<organism evidence="3">
    <name type="scientific">Compsopogon caeruleus</name>
    <dbReference type="NCBI Taxonomy" id="31354"/>
    <lineage>
        <taxon>Eukaryota</taxon>
        <taxon>Rhodophyta</taxon>
        <taxon>Compsopogonophyceae</taxon>
        <taxon>Compsopogonales</taxon>
        <taxon>Compsopogonaceae</taxon>
        <taxon>Compsopogon</taxon>
    </lineage>
</organism>
<dbReference type="Pfam" id="PF05753">
    <property type="entry name" value="TRAP_beta"/>
    <property type="match status" value="1"/>
</dbReference>
<feature type="transmembrane region" description="Helical" evidence="1">
    <location>
        <begin position="170"/>
        <end position="191"/>
    </location>
</feature>
<gene>
    <name evidence="3" type="ORF">CCAE0312_LOCUS7009</name>
</gene>
<keyword evidence="1" id="KW-1133">Transmembrane helix</keyword>
<evidence type="ECO:0000256" key="1">
    <source>
        <dbReference type="SAM" id="Phobius"/>
    </source>
</evidence>
<keyword evidence="1" id="KW-0812">Transmembrane</keyword>
<dbReference type="PANTHER" id="PTHR12861">
    <property type="entry name" value="TRANSLOCON-ASSOCIATED PROTEIN, BETA SUBUNIT PRECURSOR TRAP-BETA SIGNAL SEQUENCE RECEPTOR BETA SUBUNIT"/>
    <property type="match status" value="1"/>
</dbReference>
<evidence type="ECO:0000256" key="2">
    <source>
        <dbReference type="SAM" id="SignalP"/>
    </source>
</evidence>
<keyword evidence="1" id="KW-0472">Membrane</keyword>
<protein>
    <recommendedName>
        <fullName evidence="4">Translocon-associated protein subunit beta</fullName>
    </recommendedName>
</protein>
<evidence type="ECO:0008006" key="4">
    <source>
        <dbReference type="Google" id="ProtNLM"/>
    </source>
</evidence>
<dbReference type="GO" id="GO:0005783">
    <property type="term" value="C:endoplasmic reticulum"/>
    <property type="evidence" value="ECO:0007669"/>
    <property type="project" value="TreeGrafter"/>
</dbReference>
<keyword evidence="2" id="KW-0732">Signal</keyword>